<evidence type="ECO:0000256" key="1">
    <source>
        <dbReference type="SAM" id="SignalP"/>
    </source>
</evidence>
<proteinExistence type="predicted"/>
<keyword evidence="3" id="KW-1185">Reference proteome</keyword>
<accession>A0A3S3QQG8</accession>
<feature type="chain" id="PRO_5018551290" evidence="1">
    <location>
        <begin position="30"/>
        <end position="583"/>
    </location>
</feature>
<comment type="caution">
    <text evidence="2">The sequence shown here is derived from an EMBL/GenBank/DDBJ whole genome shotgun (WGS) entry which is preliminary data.</text>
</comment>
<organism evidence="2 3">
    <name type="scientific">Candidatus Electrothrix aarhusensis</name>
    <dbReference type="NCBI Taxonomy" id="1859131"/>
    <lineage>
        <taxon>Bacteria</taxon>
        <taxon>Pseudomonadati</taxon>
        <taxon>Thermodesulfobacteriota</taxon>
        <taxon>Desulfobulbia</taxon>
        <taxon>Desulfobulbales</taxon>
        <taxon>Desulfobulbaceae</taxon>
        <taxon>Candidatus Electrothrix</taxon>
    </lineage>
</organism>
<dbReference type="AlphaFoldDB" id="A0A3S3QQG8"/>
<reference evidence="2 3" key="1">
    <citation type="submission" date="2017-01" db="EMBL/GenBank/DDBJ databases">
        <title>The cable genome- insights into the physiology and evolution of filamentous bacteria capable of sulfide oxidation via long distance electron transfer.</title>
        <authorList>
            <person name="Schreiber L."/>
            <person name="Bjerg J.T."/>
            <person name="Boggild A."/>
            <person name="Van De Vossenberg J."/>
            <person name="Meysman F."/>
            <person name="Nielsen L.P."/>
            <person name="Schramm A."/>
            <person name="Kjeldsen K.U."/>
        </authorList>
    </citation>
    <scope>NUCLEOTIDE SEQUENCE [LARGE SCALE GENOMIC DNA]</scope>
    <source>
        <strain evidence="2">MCF</strain>
    </source>
</reference>
<dbReference type="Proteomes" id="UP000287853">
    <property type="component" value="Unassembled WGS sequence"/>
</dbReference>
<dbReference type="EMBL" id="MTKO01000091">
    <property type="protein sequence ID" value="RWX44680.1"/>
    <property type="molecule type" value="Genomic_DNA"/>
</dbReference>
<sequence length="583" mass="65307">MRVNKIQTFFLTGPVLLLSIAISTTHVFAEESDVKPIKEFRSYLSANRPTKSIKFSSLQDIKTRKKELKFKSTSKMVLNLLPYLDSPSSVAKITENLKAQGIQPEVSTVEVFDFSDRVIVKQELKYKGNARACRERGDELSKLGISCYKKKSGANRPSADMQKKIQDMRRELNGLRKSPVVGYSIAELKAMNDEELLGAALNGGDFTDESYVMIPKVKWNDIKSLPMAKSENDFTLSQLDLRTTADRVRLDRFRRNPVPEIFELPPGGFHIPEMNIKKHAQETHYLVNGFTWSTQYNWSKKYGGCTGWGWAKVCAYVNPHAEIGYGLGVRIPLQLDLSVERTIGAHSHELKKFYPKINLFPVDGNEKMYLAAKMPQDKLFKGKELVAEASATVGLRYKLPFSKELNPRKNWGIDLTEYLSSKGNIKPPSPGNSLTLGKIESPDFSGGYFNYGVVGATFHALAKLNMNCKSLTITSRFPPFVGENNGIHTNNKFPAGASPLVFQDHSSYDAYNPVYKASLTVVPGLRVHTFMDVSVYELSKNFDVWINKISIESPDFQLGTHAGTIRGYSIQATGDQLKITPVN</sequence>
<gene>
    <name evidence="2" type="ORF">H206_01621</name>
</gene>
<evidence type="ECO:0000313" key="2">
    <source>
        <dbReference type="EMBL" id="RWX44680.1"/>
    </source>
</evidence>
<keyword evidence="1" id="KW-0732">Signal</keyword>
<feature type="signal peptide" evidence="1">
    <location>
        <begin position="1"/>
        <end position="29"/>
    </location>
</feature>
<protein>
    <submittedName>
        <fullName evidence="2">Uncharacterized protein</fullName>
    </submittedName>
</protein>
<evidence type="ECO:0000313" key="3">
    <source>
        <dbReference type="Proteomes" id="UP000287853"/>
    </source>
</evidence>
<name>A0A3S3QQG8_9BACT</name>